<accession>A0A645BUP0</accession>
<keyword evidence="1" id="KW-0812">Transmembrane</keyword>
<sequence length="126" mass="13797">MAFLRINNNCPLNLSEYLPLFFPRLFNIGSYLSPTILTFRTSDCVGSFSAATLMLFLRTTLSVGFVVALVAILPLVFTTISSAPPFMVLSVISSPTFVAILLPALPHEERVKADNVICNANLLNFI</sequence>
<keyword evidence="1" id="KW-0472">Membrane</keyword>
<dbReference type="AlphaFoldDB" id="A0A645BUP0"/>
<comment type="caution">
    <text evidence="2">The sequence shown here is derived from an EMBL/GenBank/DDBJ whole genome shotgun (WGS) entry which is preliminary data.</text>
</comment>
<evidence type="ECO:0000313" key="2">
    <source>
        <dbReference type="EMBL" id="MPM68972.1"/>
    </source>
</evidence>
<organism evidence="2">
    <name type="scientific">bioreactor metagenome</name>
    <dbReference type="NCBI Taxonomy" id="1076179"/>
    <lineage>
        <taxon>unclassified sequences</taxon>
        <taxon>metagenomes</taxon>
        <taxon>ecological metagenomes</taxon>
    </lineage>
</organism>
<gene>
    <name evidence="2" type="ORF">SDC9_115909</name>
</gene>
<reference evidence="2" key="1">
    <citation type="submission" date="2019-08" db="EMBL/GenBank/DDBJ databases">
        <authorList>
            <person name="Kucharzyk K."/>
            <person name="Murdoch R.W."/>
            <person name="Higgins S."/>
            <person name="Loffler F."/>
        </authorList>
    </citation>
    <scope>NUCLEOTIDE SEQUENCE</scope>
</reference>
<evidence type="ECO:0000256" key="1">
    <source>
        <dbReference type="SAM" id="Phobius"/>
    </source>
</evidence>
<protein>
    <submittedName>
        <fullName evidence="2">Uncharacterized protein</fullName>
    </submittedName>
</protein>
<keyword evidence="1" id="KW-1133">Transmembrane helix</keyword>
<feature type="transmembrane region" description="Helical" evidence="1">
    <location>
        <begin position="60"/>
        <end position="80"/>
    </location>
</feature>
<feature type="transmembrane region" description="Helical" evidence="1">
    <location>
        <begin position="86"/>
        <end position="105"/>
    </location>
</feature>
<proteinExistence type="predicted"/>
<dbReference type="EMBL" id="VSSQ01022573">
    <property type="protein sequence ID" value="MPM68972.1"/>
    <property type="molecule type" value="Genomic_DNA"/>
</dbReference>
<name>A0A645BUP0_9ZZZZ</name>